<dbReference type="EMBL" id="JALJAT010000001">
    <property type="protein sequence ID" value="KAK4474742.1"/>
    <property type="molecule type" value="Genomic_DNA"/>
</dbReference>
<feature type="compositionally biased region" description="Polar residues" evidence="2">
    <location>
        <begin position="259"/>
        <end position="273"/>
    </location>
</feature>
<feature type="region of interest" description="Disordered" evidence="2">
    <location>
        <begin position="589"/>
        <end position="609"/>
    </location>
</feature>
<proteinExistence type="predicted"/>
<feature type="compositionally biased region" description="Acidic residues" evidence="2">
    <location>
        <begin position="1"/>
        <end position="12"/>
    </location>
</feature>
<evidence type="ECO:0000256" key="2">
    <source>
        <dbReference type="SAM" id="MobiDB-lite"/>
    </source>
</evidence>
<organism evidence="3 4">
    <name type="scientific">Schistosoma mekongi</name>
    <name type="common">Parasitic worm</name>
    <dbReference type="NCBI Taxonomy" id="38744"/>
    <lineage>
        <taxon>Eukaryota</taxon>
        <taxon>Metazoa</taxon>
        <taxon>Spiralia</taxon>
        <taxon>Lophotrochozoa</taxon>
        <taxon>Platyhelminthes</taxon>
        <taxon>Trematoda</taxon>
        <taxon>Digenea</taxon>
        <taxon>Strigeidida</taxon>
        <taxon>Schistosomatoidea</taxon>
        <taxon>Schistosomatidae</taxon>
        <taxon>Schistosoma</taxon>
    </lineage>
</organism>
<dbReference type="Pfam" id="PF09755">
    <property type="entry name" value="DUF2046"/>
    <property type="match status" value="2"/>
</dbReference>
<feature type="region of interest" description="Disordered" evidence="2">
    <location>
        <begin position="663"/>
        <end position="691"/>
    </location>
</feature>
<sequence>MADSASELELESDASSVDGTKDSLVTNEQILRRIDSLQQENRVLKTEVETLKLKIKGLNDLNQQLRRNSVSIQAKAEQEEEYISNTLLKKITELKKEKESLALNYEQEEECLTNELNRKFTQLRQEKVALERTLAREQENQVSKLMRRIEKLEADMNHKQDCLDRLRREKIELENALEQEQEALVNRLWKKMEKLESEKKILREKLESVGAPLPSLSSSQNLGNISDGIPNNSSTVPRPISSGPGSLRSSFRQHIHPPHTSSISIGASLSATAPVSPGRIPVSSTGEEKAFPSGHYSISNDTTSKANVTECNGAPFPLPPQSPMDIDASDPNASGAASPCGSVGLQSLPTTPSHSYSLRSPSTPCAVHKVLVSQELSAANQSSDINNNSTHVISTSYVNRLRDEVCRLRQLLQRYEAESACKMPQYESEEKSVAEENRRLRKLLQVEKERREALSRQLSESESSLEMEDERQFNEASRSTRLRTISDCTSPFQPPVPAPWTSGGNNSSSLYGPGHAFAVAVAAGVSGHSSARLCRECGQPVINLCSADTTSVSGGRLVSTSLHNPSYVGNLRNCSGRCCSPVSNVNTSDVHSVHTSNSPSTPTTSSSLNSDHFVKPIYPAATSPQQNPYYYHTIPSLSTDNNRISSSLLSSSEKRFSTYSINDKDFQKPLDLEDGDEEDDARCITPPSCHS</sequence>
<feature type="region of interest" description="Disordered" evidence="2">
    <location>
        <begin position="455"/>
        <end position="479"/>
    </location>
</feature>
<keyword evidence="4" id="KW-1185">Reference proteome</keyword>
<dbReference type="PANTHER" id="PTHR15276">
    <property type="entry name" value="H4 D10S170 PROTEIN-RELATED"/>
    <property type="match status" value="1"/>
</dbReference>
<evidence type="ECO:0000256" key="1">
    <source>
        <dbReference type="SAM" id="Coils"/>
    </source>
</evidence>
<feature type="region of interest" description="Disordered" evidence="2">
    <location>
        <begin position="1"/>
        <end position="21"/>
    </location>
</feature>
<evidence type="ECO:0000313" key="4">
    <source>
        <dbReference type="Proteomes" id="UP001292079"/>
    </source>
</evidence>
<dbReference type="AlphaFoldDB" id="A0AAE1ZK61"/>
<name>A0AAE1ZK61_SCHME</name>
<keyword evidence="1" id="KW-0175">Coiled coil</keyword>
<dbReference type="Proteomes" id="UP001292079">
    <property type="component" value="Unassembled WGS sequence"/>
</dbReference>
<feature type="compositionally biased region" description="Low complexity" evidence="2">
    <location>
        <begin position="593"/>
        <end position="609"/>
    </location>
</feature>
<comment type="caution">
    <text evidence="3">The sequence shown here is derived from an EMBL/GenBank/DDBJ whole genome shotgun (WGS) entry which is preliminary data.</text>
</comment>
<feature type="region of interest" description="Disordered" evidence="2">
    <location>
        <begin position="212"/>
        <end position="303"/>
    </location>
</feature>
<accession>A0AAE1ZK61</accession>
<dbReference type="InterPro" id="IPR019152">
    <property type="entry name" value="DUF2046"/>
</dbReference>
<reference evidence="3" key="1">
    <citation type="submission" date="2022-04" db="EMBL/GenBank/DDBJ databases">
        <authorList>
            <person name="Xu L."/>
            <person name="Lv Z."/>
        </authorList>
    </citation>
    <scope>NUCLEOTIDE SEQUENCE</scope>
    <source>
        <strain evidence="3">LV_2022a</strain>
    </source>
</reference>
<evidence type="ECO:0008006" key="5">
    <source>
        <dbReference type="Google" id="ProtNLM"/>
    </source>
</evidence>
<gene>
    <name evidence="3" type="ORF">MN116_001867</name>
</gene>
<dbReference type="PANTHER" id="PTHR15276:SF0">
    <property type="entry name" value="COILED-COIL DOMAIN-CONTAINING PROTEIN 6"/>
    <property type="match status" value="1"/>
</dbReference>
<protein>
    <recommendedName>
        <fullName evidence="5">Coiled-coil domain-containing protein 6</fullName>
    </recommendedName>
</protein>
<feature type="coiled-coil region" evidence="1">
    <location>
        <begin position="27"/>
        <end position="205"/>
    </location>
</feature>
<feature type="compositionally biased region" description="Polar residues" evidence="2">
    <location>
        <begin position="215"/>
        <end position="236"/>
    </location>
</feature>
<reference evidence="3" key="2">
    <citation type="journal article" date="2023" name="Infect Dis Poverty">
        <title>Chromosome-scale genome of the human blood fluke Schistosoma mekongi and its implications for public health.</title>
        <authorList>
            <person name="Zhou M."/>
            <person name="Xu L."/>
            <person name="Xu D."/>
            <person name="Chen W."/>
            <person name="Khan J."/>
            <person name="Hu Y."/>
            <person name="Huang H."/>
            <person name="Wei H."/>
            <person name="Zhang Y."/>
            <person name="Chusongsang P."/>
            <person name="Tanasarnprasert K."/>
            <person name="Hu X."/>
            <person name="Limpanont Y."/>
            <person name="Lv Z."/>
        </authorList>
    </citation>
    <scope>NUCLEOTIDE SEQUENCE</scope>
    <source>
        <strain evidence="3">LV_2022a</strain>
    </source>
</reference>
<evidence type="ECO:0000313" key="3">
    <source>
        <dbReference type="EMBL" id="KAK4474742.1"/>
    </source>
</evidence>